<sequence length="136" mass="14541">MNAPQSTSPRRRLQELLAIPDNQRSDAEWDELNELEISLAPGNREGAPDPNLRRPTPSTGLGSKPSRGPRPGGRQQKPGGQGKPPPQQKPAVQLKNTAAAAAAPPPASEDAPAKKPARKFRKRSPKPNTTPTPQSE</sequence>
<feature type="compositionally biased region" description="Basic residues" evidence="1">
    <location>
        <begin position="115"/>
        <end position="125"/>
    </location>
</feature>
<protein>
    <submittedName>
        <fullName evidence="2">Uncharacterized protein</fullName>
    </submittedName>
</protein>
<evidence type="ECO:0000313" key="3">
    <source>
        <dbReference type="Proteomes" id="UP000634522"/>
    </source>
</evidence>
<name>A0ABX1NGZ2_9RHOO</name>
<evidence type="ECO:0000256" key="1">
    <source>
        <dbReference type="SAM" id="MobiDB-lite"/>
    </source>
</evidence>
<feature type="region of interest" description="Disordered" evidence="1">
    <location>
        <begin position="1"/>
        <end position="136"/>
    </location>
</feature>
<accession>A0ABX1NGZ2</accession>
<gene>
    <name evidence="2" type="ORF">GPA27_14325</name>
</gene>
<dbReference type="RefSeq" id="WP_169141268.1">
    <property type="nucleotide sequence ID" value="NZ_WTVS01000028.1"/>
</dbReference>
<evidence type="ECO:0000313" key="2">
    <source>
        <dbReference type="EMBL" id="NMF98562.1"/>
    </source>
</evidence>
<dbReference type="EMBL" id="WTVS01000028">
    <property type="protein sequence ID" value="NMF98562.1"/>
    <property type="molecule type" value="Genomic_DNA"/>
</dbReference>
<keyword evidence="3" id="KW-1185">Reference proteome</keyword>
<organism evidence="2 3">
    <name type="scientific">Aromatoleum toluolicum</name>
    <dbReference type="NCBI Taxonomy" id="90060"/>
    <lineage>
        <taxon>Bacteria</taxon>
        <taxon>Pseudomonadati</taxon>
        <taxon>Pseudomonadota</taxon>
        <taxon>Betaproteobacteria</taxon>
        <taxon>Rhodocyclales</taxon>
        <taxon>Rhodocyclaceae</taxon>
        <taxon>Aromatoleum</taxon>
    </lineage>
</organism>
<reference evidence="2 3" key="1">
    <citation type="submission" date="2019-12" db="EMBL/GenBank/DDBJ databases">
        <title>Comparative genomics gives insights into the taxonomy of the Azoarcus-Aromatoleum group and reveals separate origins of nif in the plant-associated Azoarcus and non-plant-associated Aromatoleum sub-groups.</title>
        <authorList>
            <person name="Lafos M."/>
            <person name="Maluk M."/>
            <person name="Batista M."/>
            <person name="Junghare M."/>
            <person name="Carmona M."/>
            <person name="Faoro H."/>
            <person name="Cruz L.M."/>
            <person name="Battistoni F."/>
            <person name="De Souza E."/>
            <person name="Pedrosa F."/>
            <person name="Chen W.-M."/>
            <person name="Poole P.S."/>
            <person name="Dixon R.A."/>
            <person name="James E.K."/>
        </authorList>
    </citation>
    <scope>NUCLEOTIDE SEQUENCE [LARGE SCALE GENOMIC DNA]</scope>
    <source>
        <strain evidence="2 3">T</strain>
    </source>
</reference>
<comment type="caution">
    <text evidence="2">The sequence shown here is derived from an EMBL/GenBank/DDBJ whole genome shotgun (WGS) entry which is preliminary data.</text>
</comment>
<proteinExistence type="predicted"/>
<dbReference type="Proteomes" id="UP000634522">
    <property type="component" value="Unassembled WGS sequence"/>
</dbReference>